<feature type="region of interest" description="Disordered" evidence="8">
    <location>
        <begin position="316"/>
        <end position="431"/>
    </location>
</feature>
<reference evidence="10" key="3">
    <citation type="submission" date="2025-09" db="UniProtKB">
        <authorList>
            <consortium name="Ensembl"/>
        </authorList>
    </citation>
    <scope>IDENTIFICATION</scope>
    <source>
        <strain evidence="10">Hereford</strain>
    </source>
</reference>
<reference evidence="10" key="1">
    <citation type="submission" date="2018-03" db="EMBL/GenBank/DDBJ databases">
        <title>ARS-UCD1.2.</title>
        <authorList>
            <person name="Rosen B.D."/>
            <person name="Bickhart D.M."/>
            <person name="Koren S."/>
            <person name="Schnabel R.D."/>
            <person name="Hall R."/>
            <person name="Zimin A."/>
            <person name="Dreischer C."/>
            <person name="Schultheiss S."/>
            <person name="Schroeder S.G."/>
            <person name="Elsik C.G."/>
            <person name="Couldrey C."/>
            <person name="Liu G.E."/>
            <person name="Van Tassell C.P."/>
            <person name="Phillippy A.M."/>
            <person name="Smith T.P.L."/>
            <person name="Medrano J.F."/>
        </authorList>
    </citation>
    <scope>NUCLEOTIDE SEQUENCE [LARGE SCALE GENOMIC DNA]</scope>
    <source>
        <strain evidence="10">Hereford</strain>
    </source>
</reference>
<evidence type="ECO:0000256" key="8">
    <source>
        <dbReference type="SAM" id="MobiDB-lite"/>
    </source>
</evidence>
<keyword evidence="4" id="KW-0256">Endoplasmic reticulum</keyword>
<dbReference type="GO" id="GO:0006629">
    <property type="term" value="P:lipid metabolic process"/>
    <property type="evidence" value="ECO:0007669"/>
    <property type="project" value="UniProtKB-KW"/>
</dbReference>
<dbReference type="Ensembl" id="ENSBTAT00000003254.6">
    <property type="protein sequence ID" value="ENSBTAP00000003254.5"/>
    <property type="gene ID" value="ENSBTAG00000002503.6"/>
</dbReference>
<keyword evidence="11" id="KW-1185">Reference proteome</keyword>
<evidence type="ECO:0000256" key="4">
    <source>
        <dbReference type="ARBA" id="ARBA00022824"/>
    </source>
</evidence>
<dbReference type="Proteomes" id="UP000009136">
    <property type="component" value="Chromosome 29"/>
</dbReference>
<dbReference type="GO" id="GO:0005789">
    <property type="term" value="C:endoplasmic reticulum membrane"/>
    <property type="evidence" value="ECO:0007669"/>
    <property type="project" value="UniProtKB-SubCell"/>
</dbReference>
<dbReference type="AlphaFoldDB" id="F6RVE0"/>
<feature type="compositionally biased region" description="Polar residues" evidence="8">
    <location>
        <begin position="333"/>
        <end position="343"/>
    </location>
</feature>
<gene>
    <name evidence="10" type="primary">BSCL2</name>
</gene>
<evidence type="ECO:0000256" key="1">
    <source>
        <dbReference type="ARBA" id="ARBA00004477"/>
    </source>
</evidence>
<dbReference type="GO" id="GO:0140042">
    <property type="term" value="P:lipid droplet formation"/>
    <property type="evidence" value="ECO:0007669"/>
    <property type="project" value="Ensembl"/>
</dbReference>
<dbReference type="PANTHER" id="PTHR21212:SF0">
    <property type="entry name" value="SEIPIN"/>
    <property type="match status" value="1"/>
</dbReference>
<evidence type="ECO:0000313" key="10">
    <source>
        <dbReference type="Ensembl" id="ENSBTAP00000003254.5"/>
    </source>
</evidence>
<dbReference type="GeneTree" id="ENSGT00390000011639"/>
<proteinExistence type="predicted"/>
<evidence type="ECO:0000256" key="6">
    <source>
        <dbReference type="ARBA" id="ARBA00023098"/>
    </source>
</evidence>
<evidence type="ECO:0000256" key="7">
    <source>
        <dbReference type="ARBA" id="ARBA00023136"/>
    </source>
</evidence>
<protein>
    <recommendedName>
        <fullName evidence="2">Seipin</fullName>
    </recommendedName>
</protein>
<accession>F6RVE0</accession>
<feature type="transmembrane region" description="Helical" evidence="9">
    <location>
        <begin position="265"/>
        <end position="290"/>
    </location>
</feature>
<name>F6RVE0_BOVIN</name>
<evidence type="ECO:0000256" key="3">
    <source>
        <dbReference type="ARBA" id="ARBA00022692"/>
    </source>
</evidence>
<dbReference type="InterPro" id="IPR009617">
    <property type="entry name" value="Seipin"/>
</dbReference>
<sequence length="431" mass="47154">MARSGVQVAKHLGTQSLNPGPDPLHSPSWSMTHQYLPYCGPRRWATSWQAVPASCYCSLECSSVPSSSCSGCLSSSMAPSTIPICRQSATSAPCISTTGRTANPPPPYSAPSLLPMSHWLRVDVIGDAVHLGQVLMYGQPYRVTLELELPESPVNQDLGMFLVTISCYTRGGRIISTSSRSVMLHYRSSLLQMLDTLVFSSLLLFGFAEQKQLLEVELYPEYRENSYVPTTGAIIEIHSKRIQMYGAYLRIHAHFTGLRYLLYNFPMTCAFVGVASNFTFLSVIVLFSYMQWVWGGIWPRQRLSLQVNIRNRKRSRKDIQRKVSAHQPGTGPQGQEESPQLSPVTEDGESHADPSGTEGQLSEEEKTEQQPLSGEEELEPEASDGSGSWEDAALLTEANLAASGSAPAPETVGSSEPSAGSVRQRPICSSS</sequence>
<dbReference type="GO" id="GO:0005543">
    <property type="term" value="F:phospholipid binding"/>
    <property type="evidence" value="ECO:0007669"/>
    <property type="project" value="Ensembl"/>
</dbReference>
<comment type="subcellular location">
    <subcellularLocation>
        <location evidence="1">Endoplasmic reticulum membrane</location>
        <topology evidence="1">Multi-pass membrane protein</topology>
    </subcellularLocation>
</comment>
<evidence type="ECO:0000256" key="9">
    <source>
        <dbReference type="SAM" id="Phobius"/>
    </source>
</evidence>
<dbReference type="HOGENOM" id="CLU_049458_1_1_1"/>
<keyword evidence="3 9" id="KW-0812">Transmembrane</keyword>
<evidence type="ECO:0000256" key="5">
    <source>
        <dbReference type="ARBA" id="ARBA00022989"/>
    </source>
</evidence>
<dbReference type="PANTHER" id="PTHR21212">
    <property type="entry name" value="BERNARDINELLI-SEIP CONGENITAL LIPODYSTROPHY 2 HOMOLOG BSCL2 PROTEIN"/>
    <property type="match status" value="1"/>
</dbReference>
<dbReference type="Pfam" id="PF06775">
    <property type="entry name" value="Seipin"/>
    <property type="match status" value="1"/>
</dbReference>
<feature type="region of interest" description="Disordered" evidence="8">
    <location>
        <begin position="1"/>
        <end position="24"/>
    </location>
</feature>
<reference evidence="10" key="2">
    <citation type="submission" date="2025-08" db="UniProtKB">
        <authorList>
            <consortium name="Ensembl"/>
        </authorList>
    </citation>
    <scope>IDENTIFICATION</scope>
    <source>
        <strain evidence="10">Hereford</strain>
    </source>
</reference>
<keyword evidence="7 9" id="KW-0472">Membrane</keyword>
<keyword evidence="5 9" id="KW-1133">Transmembrane helix</keyword>
<evidence type="ECO:0000313" key="11">
    <source>
        <dbReference type="Proteomes" id="UP000009136"/>
    </source>
</evidence>
<organism evidence="10 11">
    <name type="scientific">Bos taurus</name>
    <name type="common">Bovine</name>
    <dbReference type="NCBI Taxonomy" id="9913"/>
    <lineage>
        <taxon>Eukaryota</taxon>
        <taxon>Metazoa</taxon>
        <taxon>Chordata</taxon>
        <taxon>Craniata</taxon>
        <taxon>Vertebrata</taxon>
        <taxon>Euteleostomi</taxon>
        <taxon>Mammalia</taxon>
        <taxon>Eutheria</taxon>
        <taxon>Laurasiatheria</taxon>
        <taxon>Artiodactyla</taxon>
        <taxon>Ruminantia</taxon>
        <taxon>Pecora</taxon>
        <taxon>Bovidae</taxon>
        <taxon>Bovinae</taxon>
        <taxon>Bos</taxon>
    </lineage>
</organism>
<keyword evidence="6" id="KW-0443">Lipid metabolism</keyword>
<dbReference type="GO" id="GO:0005811">
    <property type="term" value="C:lipid droplet"/>
    <property type="evidence" value="ECO:0007669"/>
    <property type="project" value="Ensembl"/>
</dbReference>
<evidence type="ECO:0000256" key="2">
    <source>
        <dbReference type="ARBA" id="ARBA00022064"/>
    </source>
</evidence>
<dbReference type="CDD" id="cd23993">
    <property type="entry name" value="Seipin"/>
    <property type="match status" value="1"/>
</dbReference>